<proteinExistence type="predicted"/>
<feature type="transmembrane region" description="Helical" evidence="1">
    <location>
        <begin position="64"/>
        <end position="85"/>
    </location>
</feature>
<gene>
    <name evidence="2" type="ORF">FC18_GL002186</name>
</gene>
<protein>
    <submittedName>
        <fullName evidence="2">Uncharacterized protein</fullName>
    </submittedName>
</protein>
<sequence>MIVYALVLVGLAAFLLTHRNRPFLTMSVPTPELASNMLLTSILIIVCAIVCIVAGIIVSKMLALIAITVSVIFVGIFGFSILSAMN</sequence>
<keyword evidence="1" id="KW-0812">Transmembrane</keyword>
<evidence type="ECO:0000313" key="2">
    <source>
        <dbReference type="EMBL" id="KRM54771.1"/>
    </source>
</evidence>
<evidence type="ECO:0000256" key="1">
    <source>
        <dbReference type="SAM" id="Phobius"/>
    </source>
</evidence>
<keyword evidence="1" id="KW-0472">Membrane</keyword>
<comment type="caution">
    <text evidence="2">The sequence shown here is derived from an EMBL/GenBank/DDBJ whole genome shotgun (WGS) entry which is preliminary data.</text>
</comment>
<dbReference type="AlphaFoldDB" id="A0A0R1ZUV4"/>
<dbReference type="EMBL" id="AYYO01000044">
    <property type="protein sequence ID" value="KRM54771.1"/>
    <property type="molecule type" value="Genomic_DNA"/>
</dbReference>
<reference evidence="2 3" key="1">
    <citation type="journal article" date="2015" name="Genome Announc.">
        <title>Expanding the biotechnology potential of lactobacilli through comparative genomics of 213 strains and associated genera.</title>
        <authorList>
            <person name="Sun Z."/>
            <person name="Harris H.M."/>
            <person name="McCann A."/>
            <person name="Guo C."/>
            <person name="Argimon S."/>
            <person name="Zhang W."/>
            <person name="Yang X."/>
            <person name="Jeffery I.B."/>
            <person name="Cooney J.C."/>
            <person name="Kagawa T.F."/>
            <person name="Liu W."/>
            <person name="Song Y."/>
            <person name="Salvetti E."/>
            <person name="Wrobel A."/>
            <person name="Rasinkangas P."/>
            <person name="Parkhill J."/>
            <person name="Rea M.C."/>
            <person name="O'Sullivan O."/>
            <person name="Ritari J."/>
            <person name="Douillard F.P."/>
            <person name="Paul Ross R."/>
            <person name="Yang R."/>
            <person name="Briner A.E."/>
            <person name="Felis G.E."/>
            <person name="de Vos W.M."/>
            <person name="Barrangou R."/>
            <person name="Klaenhammer T.R."/>
            <person name="Caufield P.W."/>
            <person name="Cui Y."/>
            <person name="Zhang H."/>
            <person name="O'Toole P.W."/>
        </authorList>
    </citation>
    <scope>NUCLEOTIDE SEQUENCE [LARGE SCALE GENOMIC DNA]</scope>
    <source>
        <strain evidence="2 3">DSM 20505</strain>
    </source>
</reference>
<dbReference type="Proteomes" id="UP000051679">
    <property type="component" value="Unassembled WGS sequence"/>
</dbReference>
<keyword evidence="3" id="KW-1185">Reference proteome</keyword>
<dbReference type="PATRIC" id="fig|1291052.5.peg.2250"/>
<name>A0A0R1ZUV4_9LACO</name>
<feature type="transmembrane region" description="Helical" evidence="1">
    <location>
        <begin position="37"/>
        <end position="57"/>
    </location>
</feature>
<evidence type="ECO:0000313" key="3">
    <source>
        <dbReference type="Proteomes" id="UP000051679"/>
    </source>
</evidence>
<accession>A0A0R1ZUV4</accession>
<organism evidence="2 3">
    <name type="scientific">Lacticaseibacillus sharpeae JCM 1186 = DSM 20505</name>
    <dbReference type="NCBI Taxonomy" id="1291052"/>
    <lineage>
        <taxon>Bacteria</taxon>
        <taxon>Bacillati</taxon>
        <taxon>Bacillota</taxon>
        <taxon>Bacilli</taxon>
        <taxon>Lactobacillales</taxon>
        <taxon>Lactobacillaceae</taxon>
        <taxon>Lacticaseibacillus</taxon>
    </lineage>
</organism>
<keyword evidence="1" id="KW-1133">Transmembrane helix</keyword>